<dbReference type="KEGG" id="hro:HELRODRAFT_164210"/>
<protein>
    <submittedName>
        <fullName evidence="2 3">Uncharacterized protein</fullName>
    </submittedName>
</protein>
<dbReference type="HOGENOM" id="CLU_580429_0_0_1"/>
<dbReference type="AlphaFoldDB" id="T1EV37"/>
<accession>T1EV37</accession>
<reference evidence="3" key="3">
    <citation type="submission" date="2015-06" db="UniProtKB">
        <authorList>
            <consortium name="EnsemblMetazoa"/>
        </authorList>
    </citation>
    <scope>IDENTIFICATION</scope>
</reference>
<evidence type="ECO:0000313" key="4">
    <source>
        <dbReference type="Proteomes" id="UP000015101"/>
    </source>
</evidence>
<reference evidence="4" key="1">
    <citation type="submission" date="2012-12" db="EMBL/GenBank/DDBJ databases">
        <authorList>
            <person name="Hellsten U."/>
            <person name="Grimwood J."/>
            <person name="Chapman J.A."/>
            <person name="Shapiro H."/>
            <person name="Aerts A."/>
            <person name="Otillar R.P."/>
            <person name="Terry A.Y."/>
            <person name="Boore J.L."/>
            <person name="Simakov O."/>
            <person name="Marletaz F."/>
            <person name="Cho S.-J."/>
            <person name="Edsinger-Gonzales E."/>
            <person name="Havlak P."/>
            <person name="Kuo D.-H."/>
            <person name="Larsson T."/>
            <person name="Lv J."/>
            <person name="Arendt D."/>
            <person name="Savage R."/>
            <person name="Osoegawa K."/>
            <person name="de Jong P."/>
            <person name="Lindberg D.R."/>
            <person name="Seaver E.C."/>
            <person name="Weisblat D.A."/>
            <person name="Putnam N.H."/>
            <person name="Grigoriev I.V."/>
            <person name="Rokhsar D.S."/>
        </authorList>
    </citation>
    <scope>NUCLEOTIDE SEQUENCE</scope>
</reference>
<dbReference type="EMBL" id="AMQM01001578">
    <property type="status" value="NOT_ANNOTATED_CDS"/>
    <property type="molecule type" value="Genomic_DNA"/>
</dbReference>
<sequence length="436" mass="49768">MPMFSSMASLNPVEFIQKHSWRCTKNTANFNVNTVHSPANSNVDISANIFNSNTANNYSVNMDNNNLIQRCCGRFCKDRKGLKMHQRSCKTHKQLPLTNDEENAVETSTPTTPPPSPSSDVQQQPTTTSHQTLENVENTETPLLGIRLPRSLAQWLEANAYFQLHQSTLPNLTNLNEFTIGFQTMIYNYFASNFGTINNKIKSDGGTKTSIKLLKKELKQLKFLGRNNHHFDNQIKSVSKTLRSKLSSSKSSDSTKQHNTTSQLKRRFWWFCKKDFYSTTSLSPSYSVTVCKNYFHSILSDTHNNKQQLPNWIPKLSTPPTPCNTDPPSYNEISKIIRKYKSRSSPCPLDQISIIPFKKCPILRTIFHRLLIQCTSSKMFLLCVMGELCKPSSSSDIFEKEFTSSFSFCKCLRALFDILNSRLTTTKKNNKKFTQL</sequence>
<evidence type="ECO:0000313" key="2">
    <source>
        <dbReference type="EMBL" id="ESN94377.1"/>
    </source>
</evidence>
<dbReference type="RefSeq" id="XP_009027457.1">
    <property type="nucleotide sequence ID" value="XM_009029209.1"/>
</dbReference>
<dbReference type="InParanoid" id="T1EV37"/>
<proteinExistence type="predicted"/>
<evidence type="ECO:0000256" key="1">
    <source>
        <dbReference type="SAM" id="MobiDB-lite"/>
    </source>
</evidence>
<dbReference type="CTD" id="20200437"/>
<dbReference type="EnsemblMetazoa" id="HelroT164210">
    <property type="protein sequence ID" value="HelroP164210"/>
    <property type="gene ID" value="HelroG164210"/>
</dbReference>
<name>T1EV37_HELRO</name>
<reference evidence="2 4" key="2">
    <citation type="journal article" date="2013" name="Nature">
        <title>Insights into bilaterian evolution from three spiralian genomes.</title>
        <authorList>
            <person name="Simakov O."/>
            <person name="Marletaz F."/>
            <person name="Cho S.J."/>
            <person name="Edsinger-Gonzales E."/>
            <person name="Havlak P."/>
            <person name="Hellsten U."/>
            <person name="Kuo D.H."/>
            <person name="Larsson T."/>
            <person name="Lv J."/>
            <person name="Arendt D."/>
            <person name="Savage R."/>
            <person name="Osoegawa K."/>
            <person name="de Jong P."/>
            <person name="Grimwood J."/>
            <person name="Chapman J.A."/>
            <person name="Shapiro H."/>
            <person name="Aerts A."/>
            <person name="Otillar R.P."/>
            <person name="Terry A.Y."/>
            <person name="Boore J.L."/>
            <person name="Grigoriev I.V."/>
            <person name="Lindberg D.R."/>
            <person name="Seaver E.C."/>
            <person name="Weisblat D.A."/>
            <person name="Putnam N.H."/>
            <person name="Rokhsar D.S."/>
        </authorList>
    </citation>
    <scope>NUCLEOTIDE SEQUENCE</scope>
</reference>
<keyword evidence="4" id="KW-1185">Reference proteome</keyword>
<gene>
    <name evidence="3" type="primary">20200437</name>
    <name evidence="2" type="ORF">HELRODRAFT_164210</name>
</gene>
<organism evidence="3 4">
    <name type="scientific">Helobdella robusta</name>
    <name type="common">Californian leech</name>
    <dbReference type="NCBI Taxonomy" id="6412"/>
    <lineage>
        <taxon>Eukaryota</taxon>
        <taxon>Metazoa</taxon>
        <taxon>Spiralia</taxon>
        <taxon>Lophotrochozoa</taxon>
        <taxon>Annelida</taxon>
        <taxon>Clitellata</taxon>
        <taxon>Hirudinea</taxon>
        <taxon>Rhynchobdellida</taxon>
        <taxon>Glossiphoniidae</taxon>
        <taxon>Helobdella</taxon>
    </lineage>
</organism>
<dbReference type="Proteomes" id="UP000015101">
    <property type="component" value="Unassembled WGS sequence"/>
</dbReference>
<dbReference type="GeneID" id="20200437"/>
<feature type="region of interest" description="Disordered" evidence="1">
    <location>
        <begin position="87"/>
        <end position="141"/>
    </location>
</feature>
<evidence type="ECO:0000313" key="3">
    <source>
        <dbReference type="EnsemblMetazoa" id="HelroP164210"/>
    </source>
</evidence>
<feature type="compositionally biased region" description="Low complexity" evidence="1">
    <location>
        <begin position="118"/>
        <end position="129"/>
    </location>
</feature>
<feature type="compositionally biased region" description="Polar residues" evidence="1">
    <location>
        <begin position="130"/>
        <end position="141"/>
    </location>
</feature>
<dbReference type="EMBL" id="KB097571">
    <property type="protein sequence ID" value="ESN94377.1"/>
    <property type="molecule type" value="Genomic_DNA"/>
</dbReference>